<reference evidence="2 3" key="1">
    <citation type="submission" date="2020-05" db="EMBL/GenBank/DDBJ databases">
        <title>Complete genome sequence of of a novel Thermoleptolyngbya strain isolated from hot springs of Ganzi, Sichuan China.</title>
        <authorList>
            <person name="Tang J."/>
            <person name="Daroch M."/>
            <person name="Li L."/>
            <person name="Waleron K."/>
            <person name="Waleron M."/>
            <person name="Waleron M."/>
        </authorList>
    </citation>
    <scope>NUCLEOTIDE SEQUENCE [LARGE SCALE GENOMIC DNA]</scope>
    <source>
        <strain evidence="2 3">PKUAC-SCTA183</strain>
    </source>
</reference>
<evidence type="ECO:0000256" key="1">
    <source>
        <dbReference type="SAM" id="Phobius"/>
    </source>
</evidence>
<feature type="transmembrane region" description="Helical" evidence="1">
    <location>
        <begin position="114"/>
        <end position="138"/>
    </location>
</feature>
<dbReference type="RefSeq" id="WP_172357036.1">
    <property type="nucleotide sequence ID" value="NZ_CP053661.1"/>
</dbReference>
<dbReference type="KEGG" id="theu:HPC62_15265"/>
<protein>
    <submittedName>
        <fullName evidence="2">Uncharacterized protein</fullName>
    </submittedName>
</protein>
<feature type="transmembrane region" description="Helical" evidence="1">
    <location>
        <begin position="79"/>
        <end position="102"/>
    </location>
</feature>
<dbReference type="AlphaFoldDB" id="A0A6M8BJX5"/>
<feature type="transmembrane region" description="Helical" evidence="1">
    <location>
        <begin position="48"/>
        <end position="72"/>
    </location>
</feature>
<keyword evidence="3" id="KW-1185">Reference proteome</keyword>
<evidence type="ECO:0000313" key="3">
    <source>
        <dbReference type="Proteomes" id="UP000505210"/>
    </source>
</evidence>
<dbReference type="Proteomes" id="UP000505210">
    <property type="component" value="Chromosome"/>
</dbReference>
<keyword evidence="1" id="KW-0812">Transmembrane</keyword>
<sequence>MPPIFKCLKLWGGSIAAALRLLVGIGLSLALCPSPAWANGGSALLWTGLIHLVVGNLVIAYLEAGLLSWWFGTPRGRSLWVLLAANYASAWAGALLLANRLSQYPGLTIANVQVWLAIASLLAFLLTLVIEYPFFWLLLRQRKRPIQTALKATLLIHGLSYLLLFGWYSFNSQTSLISQTRVVPVAQLPPSPAYTLHYLSPDGAQALRLTSGETEPIAIDRAAFDALSPEPQSRFGPVPKLAAHTDWDYYTHVFSAGGLLGINRATQARQHFALETPFAVWAISHATHLPDDWLVFQLDRDQICLLHPASQRIALIARGKDPVVTLSDPAESVNRP</sequence>
<organism evidence="2 3">
    <name type="scientific">Thermoleptolyngbya sichuanensis A183</name>
    <dbReference type="NCBI Taxonomy" id="2737172"/>
    <lineage>
        <taxon>Bacteria</taxon>
        <taxon>Bacillati</taxon>
        <taxon>Cyanobacteriota</taxon>
        <taxon>Cyanophyceae</taxon>
        <taxon>Oculatellales</taxon>
        <taxon>Oculatellaceae</taxon>
        <taxon>Thermoleptolyngbya</taxon>
        <taxon>Thermoleptolyngbya sichuanensis</taxon>
    </lineage>
</organism>
<proteinExistence type="predicted"/>
<name>A0A6M8BJX5_9CYAN</name>
<feature type="transmembrane region" description="Helical" evidence="1">
    <location>
        <begin position="150"/>
        <end position="170"/>
    </location>
</feature>
<keyword evidence="1" id="KW-0472">Membrane</keyword>
<evidence type="ECO:0000313" key="2">
    <source>
        <dbReference type="EMBL" id="QKD83373.1"/>
    </source>
</evidence>
<dbReference type="EMBL" id="CP053661">
    <property type="protein sequence ID" value="QKD83373.1"/>
    <property type="molecule type" value="Genomic_DNA"/>
</dbReference>
<keyword evidence="1" id="KW-1133">Transmembrane helix</keyword>
<accession>A0A6M8BJX5</accession>
<gene>
    <name evidence="2" type="ORF">HPC62_15265</name>
</gene>